<dbReference type="GO" id="GO:0005654">
    <property type="term" value="C:nucleoplasm"/>
    <property type="evidence" value="ECO:0007669"/>
    <property type="project" value="TreeGrafter"/>
</dbReference>
<organism evidence="8 9">
    <name type="scientific">Sitophilus oryzae</name>
    <name type="common">Rice weevil</name>
    <name type="synonym">Curculio oryzae</name>
    <dbReference type="NCBI Taxonomy" id="7048"/>
    <lineage>
        <taxon>Eukaryota</taxon>
        <taxon>Metazoa</taxon>
        <taxon>Ecdysozoa</taxon>
        <taxon>Arthropoda</taxon>
        <taxon>Hexapoda</taxon>
        <taxon>Insecta</taxon>
        <taxon>Pterygota</taxon>
        <taxon>Neoptera</taxon>
        <taxon>Endopterygota</taxon>
        <taxon>Coleoptera</taxon>
        <taxon>Polyphaga</taxon>
        <taxon>Cucujiformia</taxon>
        <taxon>Curculionidae</taxon>
        <taxon>Dryophthorinae</taxon>
        <taxon>Sitophilus</taxon>
    </lineage>
</organism>
<dbReference type="GO" id="GO:0000049">
    <property type="term" value="F:tRNA binding"/>
    <property type="evidence" value="ECO:0007669"/>
    <property type="project" value="TreeGrafter"/>
</dbReference>
<evidence type="ECO:0000256" key="4">
    <source>
        <dbReference type="ARBA" id="ARBA00022691"/>
    </source>
</evidence>
<dbReference type="AlphaFoldDB" id="A0A6J2YG67"/>
<keyword evidence="4" id="KW-0949">S-adenosyl-L-methionine</keyword>
<name>A0A6J2YG67_SITOR</name>
<sequence length="300" mass="34727">MSENTENIANTHSESGEIAPAQTEAKEVELTNLPHVELFNGIEISKLTKRQTKKYKKYLKWEENKKERRAKQKEKLKAKKEYARLHNIKITDNKPLLLKNTMDKSPCKISICIDLSWSDLMTDKDMNKAIKQVIRIYAENRRAKAPMQLHLTTFVGKNKEVIRKHGGSEKWDVNFHESHYMDIFPKDRLIYLTSDSTNVIQKLEDDKVYIIGGLVDHNAHKGICYKKAVEEGISHGQLPIGEYFKLKQRKVLTINQVFEILLRVSEGKSFKEAIEINLPKRKDVLLINKTEKASQEPIST</sequence>
<evidence type="ECO:0000259" key="7">
    <source>
        <dbReference type="PROSITE" id="PS51675"/>
    </source>
</evidence>
<keyword evidence="8" id="KW-1185">Reference proteome</keyword>
<evidence type="ECO:0000256" key="3">
    <source>
        <dbReference type="ARBA" id="ARBA00022679"/>
    </source>
</evidence>
<evidence type="ECO:0000313" key="8">
    <source>
        <dbReference type="Proteomes" id="UP000504635"/>
    </source>
</evidence>
<dbReference type="FunCoup" id="A0A6J2YG67">
    <property type="interactions" value="1832"/>
</dbReference>
<dbReference type="RefSeq" id="XP_030761880.1">
    <property type="nucleotide sequence ID" value="XM_030906020.1"/>
</dbReference>
<dbReference type="FunFam" id="3.40.1280.30:FF:000001">
    <property type="entry name" value="tRNA methyltransferase 10 homolog A"/>
    <property type="match status" value="1"/>
</dbReference>
<dbReference type="PANTHER" id="PTHR13563">
    <property type="entry name" value="TRNA (GUANINE-9-) METHYLTRANSFERASE"/>
    <property type="match status" value="1"/>
</dbReference>
<dbReference type="OrthoDB" id="278300at2759"/>
<dbReference type="InterPro" id="IPR028564">
    <property type="entry name" value="MT_TRM10-typ"/>
</dbReference>
<gene>
    <name evidence="9" type="primary">LOC115886745</name>
</gene>
<dbReference type="InterPro" id="IPR007356">
    <property type="entry name" value="tRNA_m1G_MeTrfase_euk"/>
</dbReference>
<evidence type="ECO:0000256" key="6">
    <source>
        <dbReference type="SAM" id="MobiDB-lite"/>
    </source>
</evidence>
<accession>A0A6J2YG67</accession>
<evidence type="ECO:0000256" key="2">
    <source>
        <dbReference type="ARBA" id="ARBA00022603"/>
    </source>
</evidence>
<dbReference type="GeneID" id="115886745"/>
<evidence type="ECO:0000256" key="5">
    <source>
        <dbReference type="ARBA" id="ARBA00048434"/>
    </source>
</evidence>
<dbReference type="KEGG" id="soy:115886745"/>
<dbReference type="CDD" id="cd18101">
    <property type="entry name" value="Trm10euk_A"/>
    <property type="match status" value="1"/>
</dbReference>
<protein>
    <recommendedName>
        <fullName evidence="1">tRNA (guanine(9)-N(1))-methyltransferase</fullName>
        <ecNumber evidence="1">2.1.1.221</ecNumber>
    </recommendedName>
</protein>
<dbReference type="Gene3D" id="3.40.1280.30">
    <property type="match status" value="1"/>
</dbReference>
<dbReference type="PROSITE" id="PS51675">
    <property type="entry name" value="SAM_MT_TRM10"/>
    <property type="match status" value="1"/>
</dbReference>
<evidence type="ECO:0000313" key="9">
    <source>
        <dbReference type="RefSeq" id="XP_030761880.1"/>
    </source>
</evidence>
<dbReference type="GO" id="GO:0002939">
    <property type="term" value="P:tRNA N1-guanine methylation"/>
    <property type="evidence" value="ECO:0007669"/>
    <property type="project" value="TreeGrafter"/>
</dbReference>
<feature type="compositionally biased region" description="Polar residues" evidence="6">
    <location>
        <begin position="1"/>
        <end position="13"/>
    </location>
</feature>
<dbReference type="PANTHER" id="PTHR13563:SF13">
    <property type="entry name" value="TRNA METHYLTRANSFERASE 10 HOMOLOG A"/>
    <property type="match status" value="1"/>
</dbReference>
<reference evidence="9" key="1">
    <citation type="submission" date="2025-08" db="UniProtKB">
        <authorList>
            <consortium name="RefSeq"/>
        </authorList>
    </citation>
    <scope>IDENTIFICATION</scope>
    <source>
        <tissue evidence="9">Gonads</tissue>
    </source>
</reference>
<dbReference type="InParanoid" id="A0A6J2YG67"/>
<dbReference type="EC" id="2.1.1.221" evidence="1"/>
<feature type="region of interest" description="Disordered" evidence="6">
    <location>
        <begin position="1"/>
        <end position="25"/>
    </location>
</feature>
<keyword evidence="2" id="KW-0489">Methyltransferase</keyword>
<evidence type="ECO:0000256" key="1">
    <source>
        <dbReference type="ARBA" id="ARBA00012797"/>
    </source>
</evidence>
<dbReference type="InterPro" id="IPR038459">
    <property type="entry name" value="MT_TRM10-typ_sf"/>
</dbReference>
<feature type="domain" description="SAM-dependent MTase TRM10-type" evidence="7">
    <location>
        <begin position="94"/>
        <end position="285"/>
    </location>
</feature>
<comment type="catalytic activity">
    <reaction evidence="5">
        <text>guanosine(9) in tRNA + S-adenosyl-L-methionine = N(1)-methylguanosine(9) in tRNA + S-adenosyl-L-homocysteine + H(+)</text>
        <dbReference type="Rhea" id="RHEA:43156"/>
        <dbReference type="Rhea" id="RHEA-COMP:10367"/>
        <dbReference type="Rhea" id="RHEA-COMP:10368"/>
        <dbReference type="ChEBI" id="CHEBI:15378"/>
        <dbReference type="ChEBI" id="CHEBI:57856"/>
        <dbReference type="ChEBI" id="CHEBI:59789"/>
        <dbReference type="ChEBI" id="CHEBI:73542"/>
        <dbReference type="ChEBI" id="CHEBI:74269"/>
        <dbReference type="EC" id="2.1.1.221"/>
    </reaction>
</comment>
<dbReference type="GO" id="GO:0052905">
    <property type="term" value="F:tRNA (guanosine(9)-N1)-methyltransferase activity"/>
    <property type="evidence" value="ECO:0007669"/>
    <property type="project" value="UniProtKB-EC"/>
</dbReference>
<proteinExistence type="predicted"/>
<keyword evidence="3" id="KW-0808">Transferase</keyword>
<dbReference type="Proteomes" id="UP000504635">
    <property type="component" value="Unplaced"/>
</dbReference>